<dbReference type="AlphaFoldDB" id="A0A5B7ELF8"/>
<evidence type="ECO:0000313" key="1">
    <source>
        <dbReference type="EMBL" id="MPC34107.1"/>
    </source>
</evidence>
<sequence length="60" mass="6596">MSHLGNETNLLILFFSFPHPFSCSLPRLPKTLATNKHAVSLAKLSDALHLTLNTGLSCLY</sequence>
<accession>A0A5B7ELF8</accession>
<evidence type="ECO:0000313" key="2">
    <source>
        <dbReference type="Proteomes" id="UP000324222"/>
    </source>
</evidence>
<name>A0A5B7ELF8_PORTR</name>
<protein>
    <submittedName>
        <fullName evidence="1">Uncharacterized protein</fullName>
    </submittedName>
</protein>
<comment type="caution">
    <text evidence="1">The sequence shown here is derived from an EMBL/GenBank/DDBJ whole genome shotgun (WGS) entry which is preliminary data.</text>
</comment>
<reference evidence="1 2" key="1">
    <citation type="submission" date="2019-05" db="EMBL/GenBank/DDBJ databases">
        <title>Another draft genome of Portunus trituberculatus and its Hox gene families provides insights of decapod evolution.</title>
        <authorList>
            <person name="Jeong J.-H."/>
            <person name="Song I."/>
            <person name="Kim S."/>
            <person name="Choi T."/>
            <person name="Kim D."/>
            <person name="Ryu S."/>
            <person name="Kim W."/>
        </authorList>
    </citation>
    <scope>NUCLEOTIDE SEQUENCE [LARGE SCALE GENOMIC DNA]</scope>
    <source>
        <tissue evidence="1">Muscle</tissue>
    </source>
</reference>
<gene>
    <name evidence="1" type="ORF">E2C01_027486</name>
</gene>
<dbReference type="Proteomes" id="UP000324222">
    <property type="component" value="Unassembled WGS sequence"/>
</dbReference>
<proteinExistence type="predicted"/>
<organism evidence="1 2">
    <name type="scientific">Portunus trituberculatus</name>
    <name type="common">Swimming crab</name>
    <name type="synonym">Neptunus trituberculatus</name>
    <dbReference type="NCBI Taxonomy" id="210409"/>
    <lineage>
        <taxon>Eukaryota</taxon>
        <taxon>Metazoa</taxon>
        <taxon>Ecdysozoa</taxon>
        <taxon>Arthropoda</taxon>
        <taxon>Crustacea</taxon>
        <taxon>Multicrustacea</taxon>
        <taxon>Malacostraca</taxon>
        <taxon>Eumalacostraca</taxon>
        <taxon>Eucarida</taxon>
        <taxon>Decapoda</taxon>
        <taxon>Pleocyemata</taxon>
        <taxon>Brachyura</taxon>
        <taxon>Eubrachyura</taxon>
        <taxon>Portunoidea</taxon>
        <taxon>Portunidae</taxon>
        <taxon>Portuninae</taxon>
        <taxon>Portunus</taxon>
    </lineage>
</organism>
<keyword evidence="2" id="KW-1185">Reference proteome</keyword>
<dbReference type="EMBL" id="VSRR010002983">
    <property type="protein sequence ID" value="MPC34107.1"/>
    <property type="molecule type" value="Genomic_DNA"/>
</dbReference>